<protein>
    <submittedName>
        <fullName evidence="1">Uncharacterized protein</fullName>
    </submittedName>
</protein>
<evidence type="ECO:0000313" key="1">
    <source>
        <dbReference type="EMBL" id="KAK2949913.1"/>
    </source>
</evidence>
<comment type="caution">
    <text evidence="1">The sequence shown here is derived from an EMBL/GenBank/DDBJ whole genome shotgun (WGS) entry which is preliminary data.</text>
</comment>
<reference evidence="1 2" key="1">
    <citation type="journal article" date="2022" name="bioRxiv">
        <title>Genomics of Preaxostyla Flagellates Illuminates Evolutionary Transitions and the Path Towards Mitochondrial Loss.</title>
        <authorList>
            <person name="Novak L.V.F."/>
            <person name="Treitli S.C."/>
            <person name="Pyrih J."/>
            <person name="Halakuc P."/>
            <person name="Pipaliya S.V."/>
            <person name="Vacek V."/>
            <person name="Brzon O."/>
            <person name="Soukal P."/>
            <person name="Eme L."/>
            <person name="Dacks J.B."/>
            <person name="Karnkowska A."/>
            <person name="Elias M."/>
            <person name="Hampl V."/>
        </authorList>
    </citation>
    <scope>NUCLEOTIDE SEQUENCE [LARGE SCALE GENOMIC DNA]</scope>
    <source>
        <strain evidence="1">NAU3</strain>
        <tissue evidence="1">Gut</tissue>
    </source>
</reference>
<name>A0ABQ9XBK7_9EUKA</name>
<dbReference type="Proteomes" id="UP001281761">
    <property type="component" value="Unassembled WGS sequence"/>
</dbReference>
<dbReference type="SUPFAM" id="SSF51126">
    <property type="entry name" value="Pectin lyase-like"/>
    <property type="match status" value="1"/>
</dbReference>
<gene>
    <name evidence="1" type="ORF">BLNAU_15142</name>
</gene>
<dbReference type="InterPro" id="IPR011050">
    <property type="entry name" value="Pectin_lyase_fold/virulence"/>
</dbReference>
<dbReference type="EMBL" id="JARBJD010000146">
    <property type="protein sequence ID" value="KAK2949913.1"/>
    <property type="molecule type" value="Genomic_DNA"/>
</dbReference>
<organism evidence="1 2">
    <name type="scientific">Blattamonas nauphoetae</name>
    <dbReference type="NCBI Taxonomy" id="2049346"/>
    <lineage>
        <taxon>Eukaryota</taxon>
        <taxon>Metamonada</taxon>
        <taxon>Preaxostyla</taxon>
        <taxon>Oxymonadida</taxon>
        <taxon>Blattamonas</taxon>
    </lineage>
</organism>
<keyword evidence="2" id="KW-1185">Reference proteome</keyword>
<evidence type="ECO:0000313" key="2">
    <source>
        <dbReference type="Proteomes" id="UP001281761"/>
    </source>
</evidence>
<accession>A0ABQ9XBK7</accession>
<sequence length="1001" mass="106726">MDEWEITFKIDHPHTSVSMIIIILGAYLFSGAVAHPDFHSVLPTGPAAFVSLSAILEQHTTIRNTNTGNDDQVILGSTTYCATNLEINSRRLTLLGDQSTLTHEGANIHSKQKMAKSAKTTTGLPQEPITSVLLLVNCTIVLDSLNLVVNMEHCSICSIAASHLSVKNCEVSSSMSLSPFVVDSWSAGTSSAISIENSCYSGSSSTTILPFVGVDSAMDSLNSGRSADLFAGTEGPGLTICGTGLSILDSSLPLSTGPLFSFTKPSRGSEERGPVLEVETVLLSSLVQNVTSPNIANCWMAGASQKMIGTRIRESTNHISGTGCVDMNFGGSLLSLNSSFSNCVRTLQSLPNDEQDKIGQKFKDGDRLTASNLSTSNILISSCTFDTMSFDVPTANLVGGAAISISERIVPITIQRCSFYKCSVTGQESDGGAVLLRFLTSKPSTAPIRLSDSSFIDCTNTFVPQTLNSGTNCGGGICVYFCSDVSLERLSFLNCFATLRGGAMYLDVVKGKVSNVLMDSCRGHFGGGVSQVQGSLKHSYLHFRHCSCTSTTGAEDISADQNTYSSGNPFSDCDTTASDPIVYDHSGKQIKNWLSSVSTTMQLVHFSIGFGQNSATLSVTASEAVSGTMIVVVEGGNVPRLASVTFSSNSTGEGTVPIETNGVLEEGTIYGIRAAAMKGRVLVWNMVVGATAKLLDENRTNVIVSGIILSEGTYFVMVKDKTTGTTETLTLSMTLSGKSLLSVEKELSVEYEAGKLQYEHEYSVEEVVCNGASVDVKSGTSFVIPPQPSRLAEVKVVNTSDWVTLTLTGTVFYSSEYSVTLTEVTESSEKHTKTITLSRNASRGVMKEWKAILFPIESEDLKYGKTYSVTSMIPTDGTDSIEISAAPFKIPTEPGRIIGVSCELDASGNTTSLKLRGRQIPSGTYKVVLNEENGPSFDITFSGGLSEERDSDMKSLEIYGSSRLLTFGTTFTLFSVGSFLIDTRNHSFRTANEPARIVGVS</sequence>
<proteinExistence type="predicted"/>